<evidence type="ECO:0000256" key="2">
    <source>
        <dbReference type="SAM" id="Phobius"/>
    </source>
</evidence>
<evidence type="ECO:0008006" key="5">
    <source>
        <dbReference type="Google" id="ProtNLM"/>
    </source>
</evidence>
<dbReference type="AlphaFoldDB" id="A0A927N773"/>
<dbReference type="Proteomes" id="UP000638648">
    <property type="component" value="Unassembled WGS sequence"/>
</dbReference>
<keyword evidence="4" id="KW-1185">Reference proteome</keyword>
<evidence type="ECO:0000313" key="4">
    <source>
        <dbReference type="Proteomes" id="UP000638648"/>
    </source>
</evidence>
<feature type="transmembrane region" description="Helical" evidence="2">
    <location>
        <begin position="47"/>
        <end position="71"/>
    </location>
</feature>
<keyword evidence="2" id="KW-0472">Membrane</keyword>
<dbReference type="EMBL" id="JADBEM010000001">
    <property type="protein sequence ID" value="MBE1612263.1"/>
    <property type="molecule type" value="Genomic_DNA"/>
</dbReference>
<accession>A0A927N773</accession>
<gene>
    <name evidence="3" type="ORF">HEB94_009111</name>
</gene>
<proteinExistence type="predicted"/>
<feature type="compositionally biased region" description="Basic and acidic residues" evidence="1">
    <location>
        <begin position="122"/>
        <end position="135"/>
    </location>
</feature>
<comment type="caution">
    <text evidence="3">The sequence shown here is derived from an EMBL/GenBank/DDBJ whole genome shotgun (WGS) entry which is preliminary data.</text>
</comment>
<protein>
    <recommendedName>
        <fullName evidence="5">Lipopolysaccharide assembly protein A domain-containing protein</fullName>
    </recommendedName>
</protein>
<organism evidence="3 4">
    <name type="scientific">Actinopolymorpha pittospori</name>
    <dbReference type="NCBI Taxonomy" id="648752"/>
    <lineage>
        <taxon>Bacteria</taxon>
        <taxon>Bacillati</taxon>
        <taxon>Actinomycetota</taxon>
        <taxon>Actinomycetes</taxon>
        <taxon>Propionibacteriales</taxon>
        <taxon>Actinopolymorphaceae</taxon>
        <taxon>Actinopolymorpha</taxon>
    </lineage>
</organism>
<keyword evidence="2" id="KW-1133">Transmembrane helix</keyword>
<reference evidence="3" key="1">
    <citation type="submission" date="2020-10" db="EMBL/GenBank/DDBJ databases">
        <title>Sequencing the genomes of 1000 actinobacteria strains.</title>
        <authorList>
            <person name="Klenk H.-P."/>
        </authorList>
    </citation>
    <scope>NUCLEOTIDE SEQUENCE</scope>
    <source>
        <strain evidence="3">DSM 45354</strain>
    </source>
</reference>
<dbReference type="RefSeq" id="WP_192755344.1">
    <property type="nucleotide sequence ID" value="NZ_BAABJL010000005.1"/>
</dbReference>
<feature type="region of interest" description="Disordered" evidence="1">
    <location>
        <begin position="82"/>
        <end position="142"/>
    </location>
</feature>
<name>A0A927N773_9ACTN</name>
<feature type="compositionally biased region" description="Basic and acidic residues" evidence="1">
    <location>
        <begin position="85"/>
        <end position="107"/>
    </location>
</feature>
<evidence type="ECO:0000313" key="3">
    <source>
        <dbReference type="EMBL" id="MBE1612263.1"/>
    </source>
</evidence>
<keyword evidence="2" id="KW-0812">Transmembrane</keyword>
<sequence length="142" mass="15661">MFFLGLILFVAAAVVGVVGTAANQGADATLASNFTLFGWPVPMSSGWVFFWGVITGLVGMLGLAMMARAAYRARAHRRELRHTRREADELRKREAQRMERLEGERSGSAKPGTSGEVPGQRAEAEHPTGFRDRLGLRHRTHK</sequence>
<evidence type="ECO:0000256" key="1">
    <source>
        <dbReference type="SAM" id="MobiDB-lite"/>
    </source>
</evidence>